<keyword evidence="3" id="KW-1185">Reference proteome</keyword>
<organism evidence="2 3">
    <name type="scientific">Trametes pubescens</name>
    <name type="common">White-rot fungus</name>
    <dbReference type="NCBI Taxonomy" id="154538"/>
    <lineage>
        <taxon>Eukaryota</taxon>
        <taxon>Fungi</taxon>
        <taxon>Dikarya</taxon>
        <taxon>Basidiomycota</taxon>
        <taxon>Agaricomycotina</taxon>
        <taxon>Agaricomycetes</taxon>
        <taxon>Polyporales</taxon>
        <taxon>Polyporaceae</taxon>
        <taxon>Trametes</taxon>
    </lineage>
</organism>
<accession>A0A1M2W1J5</accession>
<protein>
    <submittedName>
        <fullName evidence="2">Uncharacterized protein</fullName>
    </submittedName>
</protein>
<dbReference type="Proteomes" id="UP000184267">
    <property type="component" value="Unassembled WGS sequence"/>
</dbReference>
<name>A0A1M2W1J5_TRAPU</name>
<gene>
    <name evidence="2" type="ORF">TRAPUB_9735</name>
</gene>
<dbReference type="OrthoDB" id="2749150at2759"/>
<dbReference type="EMBL" id="MNAD01000370">
    <property type="protein sequence ID" value="OJT13735.1"/>
    <property type="molecule type" value="Genomic_DNA"/>
</dbReference>
<dbReference type="STRING" id="154538.A0A1M2W1J5"/>
<dbReference type="Gene3D" id="1.20.1280.50">
    <property type="match status" value="1"/>
</dbReference>
<feature type="region of interest" description="Disordered" evidence="1">
    <location>
        <begin position="439"/>
        <end position="458"/>
    </location>
</feature>
<comment type="caution">
    <text evidence="2">The sequence shown here is derived from an EMBL/GenBank/DDBJ whole genome shotgun (WGS) entry which is preliminary data.</text>
</comment>
<dbReference type="AlphaFoldDB" id="A0A1M2W1J5"/>
<evidence type="ECO:0000313" key="2">
    <source>
        <dbReference type="EMBL" id="OJT13735.1"/>
    </source>
</evidence>
<feature type="compositionally biased region" description="Low complexity" evidence="1">
    <location>
        <begin position="440"/>
        <end position="450"/>
    </location>
</feature>
<evidence type="ECO:0000313" key="3">
    <source>
        <dbReference type="Proteomes" id="UP000184267"/>
    </source>
</evidence>
<sequence>MDTQHVAIVPPAAGNNSEHTLHHARVDLDVNEQYVALLVACTRAAVHVRVQRAKQRIAAEVLSHEAESLRLRGLLNAHAPINCLPPEILSLIFVHYAIIFQREQFARFSLSAYHEPEKSAHKQIYTWLRVARVCRHWREVALQCASLWNFLVIDERVPEDVLRTFLARSQGMPLTIITHAIHQDQHCGMCVCAEDATANLDAGATVLEETVERATKLNLYLWNVNYDRFWDILMGSASKLTSLHIEAAGHDRYDDYMRQHNPAVVVPKLLFKQHPPPLRSLSLTGVGLAWSNALFYASIRRLELVSCVMTNDSGIVADLGDLLGALRGMPNLEAFAIDSVSLPDSEISQYDLVDLPSLQRLRVPIEQQNTLNMVLHLRFPHDAYIYFTGKPGKKYSADLLSRYTEGMPHLMGSLQAYAISICDDVQAEYCQLWVKAPQTSAPSAPSSSSADPDEDEDPTWEEIAATQPRFRFDCSVESGLIHALLAGLDTQHLRVLSVAHQYPNQREWLDAFARATHVRTLRMQGQGALGLGAVLARWRRPAHMNQGVDEDGHAIRPHDHVGFGELLDDGGADARAQDGYAPGPLPFPCLRTLRFAAVDFPLAEPQRELALFWPPHAIWGYEDGSYGLDVAGLVKGLRVRTERGAARVTRIEFEGCQCWERQRLAPLVGAVSEVWWEGKRLAWNDLGEQGSVPVNKEVPWRVLRERGTSPWGGEADDY</sequence>
<proteinExistence type="predicted"/>
<reference evidence="2 3" key="1">
    <citation type="submission" date="2016-10" db="EMBL/GenBank/DDBJ databases">
        <title>Genome sequence of the basidiomycete white-rot fungus Trametes pubescens.</title>
        <authorList>
            <person name="Makela M.R."/>
            <person name="Granchi Z."/>
            <person name="Peng M."/>
            <person name="De Vries R.P."/>
            <person name="Grigoriev I."/>
            <person name="Riley R."/>
            <person name="Hilden K."/>
        </authorList>
    </citation>
    <scope>NUCLEOTIDE SEQUENCE [LARGE SCALE GENOMIC DNA]</scope>
    <source>
        <strain evidence="2 3">FBCC735</strain>
    </source>
</reference>
<evidence type="ECO:0000256" key="1">
    <source>
        <dbReference type="SAM" id="MobiDB-lite"/>
    </source>
</evidence>